<organism evidence="1 2">
    <name type="scientific">Vagococcus hydrophili</name>
    <dbReference type="NCBI Taxonomy" id="2714947"/>
    <lineage>
        <taxon>Bacteria</taxon>
        <taxon>Bacillati</taxon>
        <taxon>Bacillota</taxon>
        <taxon>Bacilli</taxon>
        <taxon>Lactobacillales</taxon>
        <taxon>Enterococcaceae</taxon>
        <taxon>Vagococcus</taxon>
    </lineage>
</organism>
<dbReference type="KEGG" id="vhy:G7082_12045"/>
<name>A0A6G8AVZ5_9ENTE</name>
<dbReference type="EMBL" id="CP049887">
    <property type="protein sequence ID" value="QIL49167.1"/>
    <property type="molecule type" value="Genomic_DNA"/>
</dbReference>
<proteinExistence type="predicted"/>
<keyword evidence="2" id="KW-1185">Reference proteome</keyword>
<dbReference type="AlphaFoldDB" id="A0A6G8AVZ5"/>
<sequence length="118" mass="13480">MKKFISILIFVVILAGGGYFVYNEFMRTKAPDTVATDTGKITVDEINKEEIEKLDKETQELAKKYKYMENFTSFDELDGLKQEDGSYKIEKYPDEKLFLKAASKQKDGGIVGVFDVKD</sequence>
<accession>A0A6G8AVZ5</accession>
<dbReference type="RefSeq" id="WP_166035294.1">
    <property type="nucleotide sequence ID" value="NZ_CP049887.1"/>
</dbReference>
<evidence type="ECO:0000313" key="1">
    <source>
        <dbReference type="EMBL" id="QIL49167.1"/>
    </source>
</evidence>
<reference evidence="1 2" key="1">
    <citation type="submission" date="2020-03" db="EMBL/GenBank/DDBJ databases">
        <title>Vagococcus sp. nov., isolated from beetles.</title>
        <authorList>
            <person name="Hyun D.-W."/>
            <person name="Bae J.-W."/>
        </authorList>
    </citation>
    <scope>NUCLEOTIDE SEQUENCE [LARGE SCALE GENOMIC DNA]</scope>
    <source>
        <strain evidence="1 2">HDW17B</strain>
    </source>
</reference>
<protein>
    <submittedName>
        <fullName evidence="1">Uncharacterized protein</fullName>
    </submittedName>
</protein>
<gene>
    <name evidence="1" type="ORF">G7082_12045</name>
</gene>
<dbReference type="Proteomes" id="UP000501747">
    <property type="component" value="Chromosome"/>
</dbReference>
<evidence type="ECO:0000313" key="2">
    <source>
        <dbReference type="Proteomes" id="UP000501747"/>
    </source>
</evidence>